<keyword evidence="2" id="KW-1185">Reference proteome</keyword>
<comment type="caution">
    <text evidence="1">The sequence shown here is derived from an EMBL/GenBank/DDBJ whole genome shotgun (WGS) entry which is preliminary data.</text>
</comment>
<proteinExistence type="predicted"/>
<accession>A0ACC0W533</accession>
<reference evidence="1 2" key="1">
    <citation type="journal article" date="2022" name="bioRxiv">
        <title>The genome of the oomycete Peronosclerospora sorghi, a cosmopolitan pathogen of maize and sorghum, is inflated with dispersed pseudogenes.</title>
        <authorList>
            <person name="Fletcher K."/>
            <person name="Martin F."/>
            <person name="Isakeit T."/>
            <person name="Cavanaugh K."/>
            <person name="Magill C."/>
            <person name="Michelmore R."/>
        </authorList>
    </citation>
    <scope>NUCLEOTIDE SEQUENCE [LARGE SCALE GENOMIC DNA]</scope>
    <source>
        <strain evidence="1">P6</strain>
    </source>
</reference>
<dbReference type="EMBL" id="CM047583">
    <property type="protein sequence ID" value="KAI9913913.1"/>
    <property type="molecule type" value="Genomic_DNA"/>
</dbReference>
<name>A0ACC0W533_9STRA</name>
<protein>
    <submittedName>
        <fullName evidence="1">Uncharacterized protein</fullName>
    </submittedName>
</protein>
<evidence type="ECO:0000313" key="2">
    <source>
        <dbReference type="Proteomes" id="UP001163321"/>
    </source>
</evidence>
<evidence type="ECO:0000313" key="1">
    <source>
        <dbReference type="EMBL" id="KAI9913913.1"/>
    </source>
</evidence>
<organism evidence="1 2">
    <name type="scientific">Peronosclerospora sorghi</name>
    <dbReference type="NCBI Taxonomy" id="230839"/>
    <lineage>
        <taxon>Eukaryota</taxon>
        <taxon>Sar</taxon>
        <taxon>Stramenopiles</taxon>
        <taxon>Oomycota</taxon>
        <taxon>Peronosporomycetes</taxon>
        <taxon>Peronosporales</taxon>
        <taxon>Peronosporaceae</taxon>
        <taxon>Peronosclerospora</taxon>
    </lineage>
</organism>
<gene>
    <name evidence="1" type="ORF">PsorP6_006637</name>
</gene>
<sequence>MMYRKPEWVDDEEEKEYVVSVGYNPALRKRRRRRRNDTRTAGWVIEDSEGNNKFNGTFEDEQSSTYMLLVKNRHNDEFSVMLVEQWFRFKKPLSYCMLTLEEAEEMNNEKKLAVERWLMKH</sequence>
<dbReference type="Proteomes" id="UP001163321">
    <property type="component" value="Chromosome 4"/>
</dbReference>